<name>A0A7X1E8P6_9BACT</name>
<reference evidence="2 3" key="1">
    <citation type="submission" date="2020-07" db="EMBL/GenBank/DDBJ databases">
        <authorList>
            <person name="Feng X."/>
        </authorList>
    </citation>
    <scope>NUCLEOTIDE SEQUENCE [LARGE SCALE GENOMIC DNA]</scope>
    <source>
        <strain evidence="2 3">JCM23202</strain>
    </source>
</reference>
<dbReference type="Proteomes" id="UP000526501">
    <property type="component" value="Unassembled WGS sequence"/>
</dbReference>
<evidence type="ECO:0000313" key="3">
    <source>
        <dbReference type="Proteomes" id="UP000526501"/>
    </source>
</evidence>
<gene>
    <name evidence="2" type="ORF">H5P27_13155</name>
</gene>
<accession>A0A7X1E8P6</accession>
<comment type="caution">
    <text evidence="2">The sequence shown here is derived from an EMBL/GenBank/DDBJ whole genome shotgun (WGS) entry which is preliminary data.</text>
</comment>
<feature type="chain" id="PRO_5030809410" evidence="1">
    <location>
        <begin position="26"/>
        <end position="178"/>
    </location>
</feature>
<dbReference type="Pfam" id="PF13689">
    <property type="entry name" value="DUF4154"/>
    <property type="match status" value="1"/>
</dbReference>
<evidence type="ECO:0000256" key="1">
    <source>
        <dbReference type="SAM" id="SignalP"/>
    </source>
</evidence>
<evidence type="ECO:0000313" key="2">
    <source>
        <dbReference type="EMBL" id="MBC2606995.1"/>
    </source>
</evidence>
<dbReference type="RefSeq" id="WP_185660860.1">
    <property type="nucleotide sequence ID" value="NZ_CAWPOO010000012.1"/>
</dbReference>
<feature type="signal peptide" evidence="1">
    <location>
        <begin position="1"/>
        <end position="25"/>
    </location>
</feature>
<keyword evidence="1" id="KW-0732">Signal</keyword>
<keyword evidence="3" id="KW-1185">Reference proteome</keyword>
<dbReference type="InterPro" id="IPR025293">
    <property type="entry name" value="YfiR/HmsC-like"/>
</dbReference>
<proteinExistence type="predicted"/>
<organism evidence="2 3">
    <name type="scientific">Pelagicoccus albus</name>
    <dbReference type="NCBI Taxonomy" id="415222"/>
    <lineage>
        <taxon>Bacteria</taxon>
        <taxon>Pseudomonadati</taxon>
        <taxon>Verrucomicrobiota</taxon>
        <taxon>Opitutia</taxon>
        <taxon>Puniceicoccales</taxon>
        <taxon>Pelagicoccaceae</taxon>
        <taxon>Pelagicoccus</taxon>
    </lineage>
</organism>
<sequence length="178" mass="19778">MKRFCQGIQVAMLVAALWACFAASASPVPKAKVEAAITLQLLSFTEWSDQKSGPRVIGVFESSEAMTEFQIAVESEQYIDKFEVVALSSTTPSDLIQSCDAIFFDKPQDTALPRLIRKIEGQSIVLIGTFDQFLEQGGLVNLVQNQRKLSFEINMANSKQRNIAYRAKLLKLATRIVN</sequence>
<dbReference type="AlphaFoldDB" id="A0A7X1E8P6"/>
<protein>
    <submittedName>
        <fullName evidence="2">YfiR family protein</fullName>
    </submittedName>
</protein>
<dbReference type="EMBL" id="JACHVC010000012">
    <property type="protein sequence ID" value="MBC2606995.1"/>
    <property type="molecule type" value="Genomic_DNA"/>
</dbReference>